<dbReference type="Pfam" id="PF13432">
    <property type="entry name" value="TPR_16"/>
    <property type="match status" value="1"/>
</dbReference>
<dbReference type="PANTHER" id="PTHR12788:SF10">
    <property type="entry name" value="PROTEIN-TYROSINE SULFOTRANSFERASE"/>
    <property type="match status" value="1"/>
</dbReference>
<dbReference type="Proteomes" id="UP000467322">
    <property type="component" value="Unassembled WGS sequence"/>
</dbReference>
<evidence type="ECO:0000256" key="2">
    <source>
        <dbReference type="PROSITE-ProRule" id="PRU00339"/>
    </source>
</evidence>
<feature type="repeat" description="TPR" evidence="2">
    <location>
        <begin position="91"/>
        <end position="124"/>
    </location>
</feature>
<dbReference type="Gene3D" id="1.25.40.10">
    <property type="entry name" value="Tetratricopeptide repeat domain"/>
    <property type="match status" value="2"/>
</dbReference>
<name>A0A845M6L3_9RHOB</name>
<dbReference type="InterPro" id="IPR027417">
    <property type="entry name" value="P-loop_NTPase"/>
</dbReference>
<dbReference type="PANTHER" id="PTHR12788">
    <property type="entry name" value="PROTEIN-TYROSINE SULFOTRANSFERASE 2"/>
    <property type="match status" value="1"/>
</dbReference>
<dbReference type="Gene3D" id="3.40.50.300">
    <property type="entry name" value="P-loop containing nucleotide triphosphate hydrolases"/>
    <property type="match status" value="1"/>
</dbReference>
<accession>A0A845M6L3</accession>
<keyword evidence="1" id="KW-0808">Transferase</keyword>
<dbReference type="Pfam" id="PF13181">
    <property type="entry name" value="TPR_8"/>
    <property type="match status" value="1"/>
</dbReference>
<evidence type="ECO:0000313" key="4">
    <source>
        <dbReference type="Proteomes" id="UP000467322"/>
    </source>
</evidence>
<dbReference type="InterPro" id="IPR019734">
    <property type="entry name" value="TPR_rpt"/>
</dbReference>
<dbReference type="Pfam" id="PF13469">
    <property type="entry name" value="Sulfotransfer_3"/>
    <property type="match status" value="1"/>
</dbReference>
<comment type="caution">
    <text evidence="3">The sequence shown here is derived from an EMBL/GenBank/DDBJ whole genome shotgun (WGS) entry which is preliminary data.</text>
</comment>
<protein>
    <submittedName>
        <fullName evidence="3">Tetratricopeptide repeat protein</fullName>
    </submittedName>
</protein>
<organism evidence="3 4">
    <name type="scientific">Maritimibacter harenae</name>
    <dbReference type="NCBI Taxonomy" id="2606218"/>
    <lineage>
        <taxon>Bacteria</taxon>
        <taxon>Pseudomonadati</taxon>
        <taxon>Pseudomonadota</taxon>
        <taxon>Alphaproteobacteria</taxon>
        <taxon>Rhodobacterales</taxon>
        <taxon>Roseobacteraceae</taxon>
        <taxon>Maritimibacter</taxon>
    </lineage>
</organism>
<dbReference type="Pfam" id="PF14559">
    <property type="entry name" value="TPR_19"/>
    <property type="match status" value="1"/>
</dbReference>
<gene>
    <name evidence="3" type="ORF">GQE99_10080</name>
</gene>
<dbReference type="SUPFAM" id="SSF48452">
    <property type="entry name" value="TPR-like"/>
    <property type="match status" value="1"/>
</dbReference>
<dbReference type="AlphaFoldDB" id="A0A845M6L3"/>
<evidence type="ECO:0000256" key="1">
    <source>
        <dbReference type="ARBA" id="ARBA00022679"/>
    </source>
</evidence>
<evidence type="ECO:0000313" key="3">
    <source>
        <dbReference type="EMBL" id="MZR13367.1"/>
    </source>
</evidence>
<dbReference type="RefSeq" id="WP_161351459.1">
    <property type="nucleotide sequence ID" value="NZ_WTUX01000011.1"/>
</dbReference>
<dbReference type="PROSITE" id="PS50005">
    <property type="entry name" value="TPR"/>
    <property type="match status" value="1"/>
</dbReference>
<dbReference type="InterPro" id="IPR011990">
    <property type="entry name" value="TPR-like_helical_dom_sf"/>
</dbReference>
<dbReference type="GO" id="GO:0008476">
    <property type="term" value="F:protein-tyrosine sulfotransferase activity"/>
    <property type="evidence" value="ECO:0007669"/>
    <property type="project" value="InterPro"/>
</dbReference>
<keyword evidence="4" id="KW-1185">Reference proteome</keyword>
<sequence>MSTQALLRKARKLADAGDVAAAAAIFEDVLAKFPSNKVARQGLAALKAGSGPGAEPPQAAMAQLQALAQRGAFADLVARARPLTQAHPTSLGPWMMLAQGFHATGQLDNALKAIDRAAALAPKDPRPLAARAQALLDKGEAQAAAEAAARARALPGAPAALALLEARALSEAGFGEAALAMLDTLPTGDALPGFHIARGNVLSTLARGREAIEAFETARDKTPGSPDPLVNLANEYAKLEWFRAAIPAYEAALERGGSPRHIRLNLAIARMHAGAPDGAIEILEDLRTAAPGDEDIILALADAHWQAGNMDAALAALDAFLTQDPANLRVRLKRGELSPPAPDTDAFREIERIANSSAPPGAPRPAGANLILFQSLDKAGAPARAFEHLARAKAMREADHPYYIEALTGVVREVLSLFDKGRVPRIDATPGGPRPLFVVGMPRSGTTLVEQILSAHPEVHGAGELIALQRAMAEIGWHNYEIGQEVTEPALAQVASFYRAAQAQVPTDRPVIVNKTPLNFLWAGFALAAMPEARVLFMVREPMATCWSNFSRDFQGPANGFGNDIGNLVRVFRMHEVLRDLWREHFPDRVHLVDYDALTEDPEPHIRAMLEAAGLAFDPACLSPEKNVRAVRTASAQQVRRGIYTGSSQAWRAYESQLAPLRAALARRDETF</sequence>
<dbReference type="SUPFAM" id="SSF52540">
    <property type="entry name" value="P-loop containing nucleoside triphosphate hydrolases"/>
    <property type="match status" value="1"/>
</dbReference>
<dbReference type="EMBL" id="WTUX01000011">
    <property type="protein sequence ID" value="MZR13367.1"/>
    <property type="molecule type" value="Genomic_DNA"/>
</dbReference>
<reference evidence="3 4" key="1">
    <citation type="submission" date="2019-12" db="EMBL/GenBank/DDBJ databases">
        <title>Maritimibacter sp. nov. sp. isolated from sea sand.</title>
        <authorList>
            <person name="Kim J."/>
            <person name="Jeong S.E."/>
            <person name="Jung H.S."/>
            <person name="Jeon C.O."/>
        </authorList>
    </citation>
    <scope>NUCLEOTIDE SEQUENCE [LARGE SCALE GENOMIC DNA]</scope>
    <source>
        <strain evidence="3 4">DP07</strain>
    </source>
</reference>
<dbReference type="InterPro" id="IPR026634">
    <property type="entry name" value="TPST-like"/>
</dbReference>
<proteinExistence type="predicted"/>
<keyword evidence="2" id="KW-0802">TPR repeat</keyword>
<dbReference type="SMART" id="SM00028">
    <property type="entry name" value="TPR"/>
    <property type="match status" value="6"/>
</dbReference>